<dbReference type="EMBL" id="CP002780">
    <property type="protein sequence ID" value="AEG59361.1"/>
    <property type="molecule type" value="Genomic_DNA"/>
</dbReference>
<feature type="coiled-coil region" evidence="1">
    <location>
        <begin position="66"/>
        <end position="107"/>
    </location>
</feature>
<reference evidence="4" key="1">
    <citation type="submission" date="2011-05" db="EMBL/GenBank/DDBJ databases">
        <title>Complete sequence of Desulfotomaculum ruminis DSM 2154.</title>
        <authorList>
            <person name="Lucas S."/>
            <person name="Copeland A."/>
            <person name="Lapidus A."/>
            <person name="Cheng J.-F."/>
            <person name="Goodwin L."/>
            <person name="Pitluck S."/>
            <person name="Lu M."/>
            <person name="Detter J.C."/>
            <person name="Han C."/>
            <person name="Tapia R."/>
            <person name="Land M."/>
            <person name="Hauser L."/>
            <person name="Kyrpides N."/>
            <person name="Ivanova N."/>
            <person name="Mikhailova N."/>
            <person name="Pagani I."/>
            <person name="Stams A.J.M."/>
            <person name="Plugge C.M."/>
            <person name="Muyzer G."/>
            <person name="Kuever J."/>
            <person name="Parshina S.N."/>
            <person name="Ivanova A.E."/>
            <person name="Nazina T.N."/>
            <person name="Brambilla E."/>
            <person name="Spring S."/>
            <person name="Klenk H.-P."/>
            <person name="Woyke T."/>
        </authorList>
    </citation>
    <scope>NUCLEOTIDE SEQUENCE [LARGE SCALE GENOMIC DNA]</scope>
    <source>
        <strain evidence="4">ATCC 23193 / DSM 2154 / NCIB 8452 / DL</strain>
    </source>
</reference>
<protein>
    <submittedName>
        <fullName evidence="3">Uncharacterized protein</fullName>
    </submittedName>
</protein>
<name>F6DM19_DESRL</name>
<organism evidence="3 4">
    <name type="scientific">Desulforamulus ruminis (strain ATCC 23193 / DSM 2154 / NCIMB 8452 / DL)</name>
    <name type="common">Desulfotomaculum ruminis</name>
    <dbReference type="NCBI Taxonomy" id="696281"/>
    <lineage>
        <taxon>Bacteria</taxon>
        <taxon>Bacillati</taxon>
        <taxon>Bacillota</taxon>
        <taxon>Clostridia</taxon>
        <taxon>Eubacteriales</taxon>
        <taxon>Peptococcaceae</taxon>
        <taxon>Desulforamulus</taxon>
    </lineage>
</organism>
<keyword evidence="2" id="KW-0812">Transmembrane</keyword>
<feature type="transmembrane region" description="Helical" evidence="2">
    <location>
        <begin position="12"/>
        <end position="28"/>
    </location>
</feature>
<dbReference type="HOGENOM" id="CLU_1658030_0_0_9"/>
<keyword evidence="2" id="KW-0472">Membrane</keyword>
<evidence type="ECO:0000256" key="1">
    <source>
        <dbReference type="SAM" id="Coils"/>
    </source>
</evidence>
<evidence type="ECO:0000313" key="3">
    <source>
        <dbReference type="EMBL" id="AEG59361.1"/>
    </source>
</evidence>
<keyword evidence="2" id="KW-1133">Transmembrane helix</keyword>
<sequence>MKNKSLKNKSIIMFVILILMVCQFWDAAKDYMGALGLLAGSIISWRISDHYFNESSKSLLIETGQLKDLNKMMLEYGKELSEENKKLKELSKTMIAYSEELLKENKELKYYNRLTLKFLDELDESGVGVALVEDQNGNLVLGRKSASQIPCSIQIPDKN</sequence>
<keyword evidence="4" id="KW-1185">Reference proteome</keyword>
<dbReference type="AlphaFoldDB" id="F6DM19"/>
<dbReference type="STRING" id="696281.Desru_1086"/>
<accession>F6DM19</accession>
<gene>
    <name evidence="3" type="ordered locus">Desru_1086</name>
</gene>
<keyword evidence="1" id="KW-0175">Coiled coil</keyword>
<evidence type="ECO:0000256" key="2">
    <source>
        <dbReference type="SAM" id="Phobius"/>
    </source>
</evidence>
<proteinExistence type="predicted"/>
<evidence type="ECO:0000313" key="4">
    <source>
        <dbReference type="Proteomes" id="UP000009234"/>
    </source>
</evidence>
<dbReference type="KEGG" id="dru:Desru_1086"/>
<dbReference type="Proteomes" id="UP000009234">
    <property type="component" value="Chromosome"/>
</dbReference>
<reference evidence="3 4" key="2">
    <citation type="journal article" date="2012" name="Stand. Genomic Sci.">
        <title>Complete genome sequence of the sulfate-reducing firmicute Desulfotomaculum ruminis type strain (DL(T)).</title>
        <authorList>
            <person name="Spring S."/>
            <person name="Visser M."/>
            <person name="Lu M."/>
            <person name="Copeland A."/>
            <person name="Lapidus A."/>
            <person name="Lucas S."/>
            <person name="Cheng J.F."/>
            <person name="Han C."/>
            <person name="Tapia R."/>
            <person name="Goodwin L.A."/>
            <person name="Pitluck S."/>
            <person name="Ivanova N."/>
            <person name="Land M."/>
            <person name="Hauser L."/>
            <person name="Larimer F."/>
            <person name="Rohde M."/>
            <person name="Goker M."/>
            <person name="Detter J.C."/>
            <person name="Kyrpides N.C."/>
            <person name="Woyke T."/>
            <person name="Schaap P.J."/>
            <person name="Plugge C.M."/>
            <person name="Muyzer G."/>
            <person name="Kuever J."/>
            <person name="Pereira I.A."/>
            <person name="Parshina S.N."/>
            <person name="Bernier-Latmani R."/>
            <person name="Stams A.J."/>
            <person name="Klenk H.P."/>
        </authorList>
    </citation>
    <scope>NUCLEOTIDE SEQUENCE [LARGE SCALE GENOMIC DNA]</scope>
    <source>
        <strain evidence="4">ATCC 23193 / DSM 2154 / NCIB 8452 / DL</strain>
    </source>
</reference>
<dbReference type="RefSeq" id="WP_013841132.1">
    <property type="nucleotide sequence ID" value="NC_015589.1"/>
</dbReference>